<sequence length="264" mass="29514">MTSLLDDQRFYRTGRDHRGGWLVTFADVHRHFGFKSLKVGRWVTAAEKEATAQWFFDALSDLQDILNAPVVLLSLRQSLSLAYGTGGQYGVMAHYEPATRTFALAKNAGPGAIAHEWFHAFDHYIADHLLQAPRAGIFASDGYWQGANLKPHPLNAQLANCFDVVFYADDQATPTDYVTRSLAVDQAQSQTYYSLPYELMARAFEAFVQDATVKNNFLASGTKRSADAKRGLYPQGTHRQTINRAFAQYFGSLGAVLRRQHPDT</sequence>
<dbReference type="Pfam" id="PF18796">
    <property type="entry name" value="LPD1"/>
    <property type="match status" value="1"/>
</dbReference>
<feature type="domain" description="Large polyvalent protein-associated" evidence="1">
    <location>
        <begin position="185"/>
        <end position="255"/>
    </location>
</feature>
<protein>
    <recommendedName>
        <fullName evidence="1">Large polyvalent protein-associated domain-containing protein</fullName>
    </recommendedName>
</protein>
<dbReference type="STRING" id="314283.MED297_04357"/>
<dbReference type="OrthoDB" id="343736at2"/>
<organism evidence="2 3">
    <name type="scientific">Reinekea blandensis MED297</name>
    <dbReference type="NCBI Taxonomy" id="314283"/>
    <lineage>
        <taxon>Bacteria</taxon>
        <taxon>Pseudomonadati</taxon>
        <taxon>Pseudomonadota</taxon>
        <taxon>Gammaproteobacteria</taxon>
        <taxon>Oceanospirillales</taxon>
        <taxon>Saccharospirillaceae</taxon>
        <taxon>Reinekea</taxon>
    </lineage>
</organism>
<evidence type="ECO:0000313" key="2">
    <source>
        <dbReference type="EMBL" id="EAR08871.1"/>
    </source>
</evidence>
<evidence type="ECO:0000313" key="3">
    <source>
        <dbReference type="Proteomes" id="UP000005953"/>
    </source>
</evidence>
<dbReference type="NCBIfam" id="NF041907">
    <property type="entry name" value="CLCA_X"/>
    <property type="match status" value="1"/>
</dbReference>
<keyword evidence="3" id="KW-1185">Reference proteome</keyword>
<comment type="caution">
    <text evidence="2">The sequence shown here is derived from an EMBL/GenBank/DDBJ whole genome shotgun (WGS) entry which is preliminary data.</text>
</comment>
<name>A4BG76_9GAMM</name>
<gene>
    <name evidence="2" type="ORF">MED297_04357</name>
</gene>
<proteinExistence type="predicted"/>
<dbReference type="HOGENOM" id="CLU_094219_0_0_6"/>
<dbReference type="AlphaFoldDB" id="A4BG76"/>
<reference evidence="2 3" key="1">
    <citation type="submission" date="2006-02" db="EMBL/GenBank/DDBJ databases">
        <authorList>
            <person name="Pinhassi J."/>
            <person name="Pedros-Alio C."/>
            <person name="Ferriera S."/>
            <person name="Johnson J."/>
            <person name="Kravitz S."/>
            <person name="Halpern A."/>
            <person name="Remington K."/>
            <person name="Beeson K."/>
            <person name="Tran B."/>
            <person name="Rogers Y.-H."/>
            <person name="Friedman R."/>
            <person name="Venter J.C."/>
        </authorList>
    </citation>
    <scope>NUCLEOTIDE SEQUENCE [LARGE SCALE GENOMIC DNA]</scope>
    <source>
        <strain evidence="2 3">MED297</strain>
    </source>
</reference>
<dbReference type="EMBL" id="AAOE01000015">
    <property type="protein sequence ID" value="EAR08871.1"/>
    <property type="molecule type" value="Genomic_DNA"/>
</dbReference>
<dbReference type="InterPro" id="IPR041047">
    <property type="entry name" value="LPD1"/>
</dbReference>
<evidence type="ECO:0000259" key="1">
    <source>
        <dbReference type="Pfam" id="PF18796"/>
    </source>
</evidence>
<dbReference type="RefSeq" id="WP_008047759.1">
    <property type="nucleotide sequence ID" value="NZ_CH724154.1"/>
</dbReference>
<dbReference type="Proteomes" id="UP000005953">
    <property type="component" value="Unassembled WGS sequence"/>
</dbReference>
<accession>A4BG76</accession>